<evidence type="ECO:0000256" key="18">
    <source>
        <dbReference type="SAM" id="MobiDB-lite"/>
    </source>
</evidence>
<evidence type="ECO:0000256" key="7">
    <source>
        <dbReference type="ARBA" id="ARBA00022448"/>
    </source>
</evidence>
<evidence type="ECO:0000256" key="16">
    <source>
        <dbReference type="ARBA" id="ARBA00023242"/>
    </source>
</evidence>
<evidence type="ECO:0000256" key="14">
    <source>
        <dbReference type="ARBA" id="ARBA00023161"/>
    </source>
</evidence>
<keyword evidence="7" id="KW-0813">Transport</keyword>
<keyword evidence="8" id="KW-0963">Cytoplasm</keyword>
<dbReference type="PANTHER" id="PTHR13434">
    <property type="entry name" value="PROTEIN CASC3"/>
    <property type="match status" value="1"/>
</dbReference>
<feature type="compositionally biased region" description="Polar residues" evidence="18">
    <location>
        <begin position="307"/>
        <end position="334"/>
    </location>
</feature>
<dbReference type="AlphaFoldDB" id="A0A1L8DAH9"/>
<dbReference type="Pfam" id="PF09405">
    <property type="entry name" value="Btz"/>
    <property type="match status" value="1"/>
</dbReference>
<feature type="compositionally biased region" description="Polar residues" evidence="18">
    <location>
        <begin position="344"/>
        <end position="360"/>
    </location>
</feature>
<evidence type="ECO:0000256" key="1">
    <source>
        <dbReference type="ARBA" id="ARBA00004210"/>
    </source>
</evidence>
<proteinExistence type="inferred from homology"/>
<evidence type="ECO:0000259" key="19">
    <source>
        <dbReference type="SMART" id="SM01044"/>
    </source>
</evidence>
<dbReference type="InterPro" id="IPR028544">
    <property type="entry name" value="CASC3"/>
</dbReference>
<feature type="region of interest" description="Disordered" evidence="18">
    <location>
        <begin position="1"/>
        <end position="380"/>
    </location>
</feature>
<dbReference type="InterPro" id="IPR018545">
    <property type="entry name" value="Btz_dom"/>
</dbReference>
<dbReference type="EMBL" id="GFDF01010611">
    <property type="protein sequence ID" value="JAV03473.1"/>
    <property type="molecule type" value="Transcribed_RNA"/>
</dbReference>
<evidence type="ECO:0000313" key="20">
    <source>
        <dbReference type="EMBL" id="JAV03473.1"/>
    </source>
</evidence>
<feature type="region of interest" description="Disordered" evidence="18">
    <location>
        <begin position="663"/>
        <end position="698"/>
    </location>
</feature>
<evidence type="ECO:0000256" key="12">
    <source>
        <dbReference type="ARBA" id="ARBA00022845"/>
    </source>
</evidence>
<dbReference type="GO" id="GO:0008380">
    <property type="term" value="P:RNA splicing"/>
    <property type="evidence" value="ECO:0007669"/>
    <property type="project" value="UniProtKB-KW"/>
</dbReference>
<dbReference type="GO" id="GO:0048471">
    <property type="term" value="C:perinuclear region of cytoplasm"/>
    <property type="evidence" value="ECO:0007669"/>
    <property type="project" value="UniProtKB-SubCell"/>
</dbReference>
<keyword evidence="14" id="KW-0866">Nonsense-mediated mRNA decay</keyword>
<evidence type="ECO:0000256" key="4">
    <source>
        <dbReference type="ARBA" id="ARBA00004556"/>
    </source>
</evidence>
<evidence type="ECO:0000256" key="5">
    <source>
        <dbReference type="ARBA" id="ARBA00009548"/>
    </source>
</evidence>
<reference evidence="20" key="1">
    <citation type="submission" date="2016-12" db="EMBL/GenBank/DDBJ databases">
        <title>An insight into the sialome and mialome of the sand fly, Nyssomyia neivai.</title>
        <authorList>
            <person name="Sebastian V."/>
            <person name="Goulart T.M."/>
            <person name="Oliveira W."/>
            <person name="Calvo E."/>
            <person name="Oliveira L.F."/>
            <person name="Pinto M.C."/>
            <person name="Rosselino A.M."/>
            <person name="Ribeiro J.M."/>
        </authorList>
    </citation>
    <scope>NUCLEOTIDE SEQUENCE</scope>
</reference>
<feature type="compositionally biased region" description="Basic and acidic residues" evidence="18">
    <location>
        <begin position="178"/>
        <end position="203"/>
    </location>
</feature>
<feature type="compositionally biased region" description="Basic and acidic residues" evidence="18">
    <location>
        <begin position="55"/>
        <end position="65"/>
    </location>
</feature>
<evidence type="ECO:0000256" key="9">
    <source>
        <dbReference type="ARBA" id="ARBA00022664"/>
    </source>
</evidence>
<dbReference type="PANTHER" id="PTHR13434:SF0">
    <property type="entry name" value="PROTEIN CASC3"/>
    <property type="match status" value="1"/>
</dbReference>
<evidence type="ECO:0000256" key="15">
    <source>
        <dbReference type="ARBA" id="ARBA00023187"/>
    </source>
</evidence>
<comment type="similarity">
    <text evidence="5">Belongs to the CASC3 family.</text>
</comment>
<dbReference type="GO" id="GO:0000184">
    <property type="term" value="P:nuclear-transcribed mRNA catabolic process, nonsense-mediated decay"/>
    <property type="evidence" value="ECO:0007669"/>
    <property type="project" value="UniProtKB-KW"/>
</dbReference>
<keyword evidence="12" id="KW-0810">Translation regulation</keyword>
<feature type="compositionally biased region" description="Acidic residues" evidence="18">
    <location>
        <begin position="67"/>
        <end position="102"/>
    </location>
</feature>
<evidence type="ECO:0000256" key="6">
    <source>
        <dbReference type="ARBA" id="ARBA00019964"/>
    </source>
</evidence>
<feature type="domain" description="Btz" evidence="19">
    <location>
        <begin position="81"/>
        <end position="218"/>
    </location>
</feature>
<protein>
    <recommendedName>
        <fullName evidence="6">Protein CASC3</fullName>
    </recommendedName>
</protein>
<dbReference type="GO" id="GO:0051028">
    <property type="term" value="P:mRNA transport"/>
    <property type="evidence" value="ECO:0007669"/>
    <property type="project" value="UniProtKB-KW"/>
</dbReference>
<dbReference type="GO" id="GO:0005681">
    <property type="term" value="C:spliceosomal complex"/>
    <property type="evidence" value="ECO:0007669"/>
    <property type="project" value="UniProtKB-KW"/>
</dbReference>
<dbReference type="GO" id="GO:0006417">
    <property type="term" value="P:regulation of translation"/>
    <property type="evidence" value="ECO:0007669"/>
    <property type="project" value="UniProtKB-KW"/>
</dbReference>
<comment type="subcellular location">
    <subcellularLocation>
        <location evidence="2">Cell projection</location>
        <location evidence="2">Dendrite</location>
    </subcellularLocation>
    <subcellularLocation>
        <location evidence="1">Cytoplasm</location>
        <location evidence="1">Stress granule</location>
    </subcellularLocation>
    <subcellularLocation>
        <location evidence="4">Cytoplasm</location>
        <location evidence="4">Perinuclear region</location>
    </subcellularLocation>
    <subcellularLocation>
        <location evidence="3">Nucleus speckle</location>
    </subcellularLocation>
</comment>
<keyword evidence="9" id="KW-0507">mRNA processing</keyword>
<feature type="region of interest" description="Disordered" evidence="18">
    <location>
        <begin position="721"/>
        <end position="781"/>
    </location>
</feature>
<keyword evidence="10" id="KW-0747">Spliceosome</keyword>
<sequence length="781" mass="88239">MESVAKPISMESSATRDTGSVEYVEDIGEQENCAESCQHDSEYNTASDSTTSDGGIEKISQKLEVIEISDEEENDDPDEEEDVDEDDEGSSIESGEEEEEGEGIPGQIVENKKQVDDDEDRSNPQYIPKRGTFYEHDDRTAENADAEAEEESLEGDVSEKKVSFNTPAPTAAKATKKWQNDRQGDRWSHDRYDESEQAPKSKAELVSAYGYDIRNEESPPRARRRRRYGRGPSKYTRKWEDENAYGKSQSRRIAINSKDEFPEIEDNATGRANRRRSEKGRSDEYEYYGRNQYGDNSEGQHYGRASYDNNQLKPKNQSFRVKSSIEFKNQNRMRQNAPEHNRQDSFTVSRNNNSVAVENNQESRIEHHSEERQQHHQVHSVNGNEFAEFVPTYMHTNQMEHQMHQMTQPNMLLQRDLPLTYTSTTDTSVKMLPQRSGNAANLIPMGNDSMRQTPKRYSSLRQRSVMGNQMHPDEQERLKVSAPPVQKPQKYDAPEHHDIESPKLKMRQPKAHPLPQPPMLQQPATQQSSNFYPQEYIRQQQLPAHRPAPQAAAKNHATIPAPTYQPQFAANTTAPTFVPPPTQTTPAFIAPPPQPTNPPQILNYVPPPTMPTPPQYPPYPNYPNYNSLPTPSIPHQSQGGITYYAPQSQPPPRPVVAQRRPTNAIPILAPPERSGSGKGRGRLPMSSQQPDDGEQMGDVKSNVENIDHILDNMFTRRTTYEQPSLKAPSSPPVSPVAVKSEPLSVEQTEDALKNLSMSEQTDVKGIRSEESPSADIGQEDK</sequence>
<evidence type="ECO:0000256" key="17">
    <source>
        <dbReference type="ARBA" id="ARBA00023273"/>
    </source>
</evidence>
<feature type="compositionally biased region" description="Basic and acidic residues" evidence="18">
    <location>
        <begin position="489"/>
        <end position="501"/>
    </location>
</feature>
<feature type="compositionally biased region" description="Basic and acidic residues" evidence="18">
    <location>
        <begin position="132"/>
        <end position="142"/>
    </location>
</feature>
<feature type="compositionally biased region" description="Basic and acidic residues" evidence="18">
    <location>
        <begin position="761"/>
        <end position="770"/>
    </location>
</feature>
<keyword evidence="15" id="KW-0508">mRNA splicing</keyword>
<keyword evidence="11" id="KW-0509">mRNA transport</keyword>
<evidence type="ECO:0000256" key="2">
    <source>
        <dbReference type="ARBA" id="ARBA00004279"/>
    </source>
</evidence>
<accession>A0A1L8DAH9</accession>
<evidence type="ECO:0000256" key="13">
    <source>
        <dbReference type="ARBA" id="ARBA00022884"/>
    </source>
</evidence>
<keyword evidence="17" id="KW-0966">Cell projection</keyword>
<evidence type="ECO:0000256" key="10">
    <source>
        <dbReference type="ARBA" id="ARBA00022728"/>
    </source>
</evidence>
<dbReference type="GO" id="GO:0016607">
    <property type="term" value="C:nuclear speck"/>
    <property type="evidence" value="ECO:0007669"/>
    <property type="project" value="UniProtKB-SubCell"/>
</dbReference>
<keyword evidence="13" id="KW-0694">RNA-binding</keyword>
<dbReference type="GO" id="GO:0003729">
    <property type="term" value="F:mRNA binding"/>
    <property type="evidence" value="ECO:0007669"/>
    <property type="project" value="InterPro"/>
</dbReference>
<feature type="compositionally biased region" description="Acidic residues" evidence="18">
    <location>
        <begin position="144"/>
        <end position="156"/>
    </location>
</feature>
<dbReference type="GO" id="GO:0006397">
    <property type="term" value="P:mRNA processing"/>
    <property type="evidence" value="ECO:0007669"/>
    <property type="project" value="UniProtKB-KW"/>
</dbReference>
<name>A0A1L8DAH9_9DIPT</name>
<evidence type="ECO:0000256" key="3">
    <source>
        <dbReference type="ARBA" id="ARBA00004324"/>
    </source>
</evidence>
<feature type="compositionally biased region" description="Basic and acidic residues" evidence="18">
    <location>
        <begin position="361"/>
        <end position="374"/>
    </location>
</feature>
<evidence type="ECO:0000256" key="8">
    <source>
        <dbReference type="ARBA" id="ARBA00022490"/>
    </source>
</evidence>
<feature type="region of interest" description="Disordered" evidence="18">
    <location>
        <begin position="467"/>
        <end position="501"/>
    </location>
</feature>
<dbReference type="GO" id="GO:0035145">
    <property type="term" value="C:exon-exon junction complex"/>
    <property type="evidence" value="ECO:0007669"/>
    <property type="project" value="InterPro"/>
</dbReference>
<dbReference type="GO" id="GO:0030425">
    <property type="term" value="C:dendrite"/>
    <property type="evidence" value="ECO:0007669"/>
    <property type="project" value="UniProtKB-SubCell"/>
</dbReference>
<dbReference type="SMART" id="SM01044">
    <property type="entry name" value="Btz"/>
    <property type="match status" value="1"/>
</dbReference>
<evidence type="ECO:0000256" key="11">
    <source>
        <dbReference type="ARBA" id="ARBA00022816"/>
    </source>
</evidence>
<feature type="compositionally biased region" description="Polar residues" evidence="18">
    <location>
        <begin position="43"/>
        <end position="53"/>
    </location>
</feature>
<organism evidence="20">
    <name type="scientific">Nyssomyia neivai</name>
    <dbReference type="NCBI Taxonomy" id="330878"/>
    <lineage>
        <taxon>Eukaryota</taxon>
        <taxon>Metazoa</taxon>
        <taxon>Ecdysozoa</taxon>
        <taxon>Arthropoda</taxon>
        <taxon>Hexapoda</taxon>
        <taxon>Insecta</taxon>
        <taxon>Pterygota</taxon>
        <taxon>Neoptera</taxon>
        <taxon>Endopterygota</taxon>
        <taxon>Diptera</taxon>
        <taxon>Nematocera</taxon>
        <taxon>Psychodoidea</taxon>
        <taxon>Psychodidae</taxon>
        <taxon>Nyssomyia</taxon>
    </lineage>
</organism>
<dbReference type="GO" id="GO:0010494">
    <property type="term" value="C:cytoplasmic stress granule"/>
    <property type="evidence" value="ECO:0007669"/>
    <property type="project" value="UniProtKB-SubCell"/>
</dbReference>
<feature type="region of interest" description="Disordered" evidence="18">
    <location>
        <begin position="507"/>
        <end position="526"/>
    </location>
</feature>
<keyword evidence="16" id="KW-0539">Nucleus</keyword>